<protein>
    <submittedName>
        <fullName evidence="2">Uncharacterized protein</fullName>
    </submittedName>
</protein>
<reference evidence="2" key="1">
    <citation type="journal article" date="2023" name="G3 (Bethesda)">
        <title>Whole genome assembly and annotation of the endangered Caribbean coral Acropora cervicornis.</title>
        <authorList>
            <person name="Selwyn J.D."/>
            <person name="Vollmer S.V."/>
        </authorList>
    </citation>
    <scope>NUCLEOTIDE SEQUENCE</scope>
    <source>
        <strain evidence="2">K2</strain>
    </source>
</reference>
<reference evidence="2" key="2">
    <citation type="journal article" date="2023" name="Science">
        <title>Genomic signatures of disease resistance in endangered staghorn corals.</title>
        <authorList>
            <person name="Vollmer S.V."/>
            <person name="Selwyn J.D."/>
            <person name="Despard B.A."/>
            <person name="Roesel C.L."/>
        </authorList>
    </citation>
    <scope>NUCLEOTIDE SEQUENCE</scope>
    <source>
        <strain evidence="2">K2</strain>
    </source>
</reference>
<feature type="compositionally biased region" description="Acidic residues" evidence="1">
    <location>
        <begin position="168"/>
        <end position="195"/>
    </location>
</feature>
<dbReference type="EMBL" id="JARQWQ010000058">
    <property type="protein sequence ID" value="KAK2555984.1"/>
    <property type="molecule type" value="Genomic_DNA"/>
</dbReference>
<evidence type="ECO:0000256" key="1">
    <source>
        <dbReference type="SAM" id="MobiDB-lite"/>
    </source>
</evidence>
<feature type="compositionally biased region" description="Low complexity" evidence="1">
    <location>
        <begin position="146"/>
        <end position="167"/>
    </location>
</feature>
<accession>A0AAD9Q7G5</accession>
<comment type="caution">
    <text evidence="2">The sequence shown here is derived from an EMBL/GenBank/DDBJ whole genome shotgun (WGS) entry which is preliminary data.</text>
</comment>
<dbReference type="Proteomes" id="UP001249851">
    <property type="component" value="Unassembled WGS sequence"/>
</dbReference>
<sequence length="195" mass="22200">MRLYVHMWQSLIDTCISFQVTANEIHEVTSNQEETDTRVVLYLKFAAQMGSLGDDWSVGAFTCLMYGYAHEKSLNTVRSLMLNKMVGEDARLTAKTKVDLSRLPPCRDNLVPHIQMVNHRLACQAIFWRPKPHEPGQGWQKNESGSLEPIWSSSPILPPSLVDLIEPSSEEESDVEEETDQELDFSDAFDCDEEH</sequence>
<evidence type="ECO:0000313" key="3">
    <source>
        <dbReference type="Proteomes" id="UP001249851"/>
    </source>
</evidence>
<name>A0AAD9Q7G5_ACRCE</name>
<keyword evidence="3" id="KW-1185">Reference proteome</keyword>
<organism evidence="2 3">
    <name type="scientific">Acropora cervicornis</name>
    <name type="common">Staghorn coral</name>
    <dbReference type="NCBI Taxonomy" id="6130"/>
    <lineage>
        <taxon>Eukaryota</taxon>
        <taxon>Metazoa</taxon>
        <taxon>Cnidaria</taxon>
        <taxon>Anthozoa</taxon>
        <taxon>Hexacorallia</taxon>
        <taxon>Scleractinia</taxon>
        <taxon>Astrocoeniina</taxon>
        <taxon>Acroporidae</taxon>
        <taxon>Acropora</taxon>
    </lineage>
</organism>
<evidence type="ECO:0000313" key="2">
    <source>
        <dbReference type="EMBL" id="KAK2555984.1"/>
    </source>
</evidence>
<dbReference type="AlphaFoldDB" id="A0AAD9Q7G5"/>
<gene>
    <name evidence="2" type="ORF">P5673_021973</name>
</gene>
<feature type="region of interest" description="Disordered" evidence="1">
    <location>
        <begin position="134"/>
        <end position="195"/>
    </location>
</feature>
<proteinExistence type="predicted"/>